<evidence type="ECO:0000313" key="1">
    <source>
        <dbReference type="EMBL" id="CAF4171800.1"/>
    </source>
</evidence>
<proteinExistence type="predicted"/>
<name>A0A819ZLG6_9BILA</name>
<protein>
    <submittedName>
        <fullName evidence="1">Uncharacterized protein</fullName>
    </submittedName>
</protein>
<accession>A0A819ZLG6</accession>
<dbReference type="Proteomes" id="UP000663836">
    <property type="component" value="Unassembled WGS sequence"/>
</dbReference>
<comment type="caution">
    <text evidence="1">The sequence shown here is derived from an EMBL/GenBank/DDBJ whole genome shotgun (WGS) entry which is preliminary data.</text>
</comment>
<gene>
    <name evidence="1" type="ORF">JBS370_LOCUS35047</name>
</gene>
<feature type="non-terminal residue" evidence="1">
    <location>
        <position position="1"/>
    </location>
</feature>
<evidence type="ECO:0000313" key="2">
    <source>
        <dbReference type="Proteomes" id="UP000663836"/>
    </source>
</evidence>
<dbReference type="EMBL" id="CAJOBD010011746">
    <property type="protein sequence ID" value="CAF4171800.1"/>
    <property type="molecule type" value="Genomic_DNA"/>
</dbReference>
<reference evidence="1" key="1">
    <citation type="submission" date="2021-02" db="EMBL/GenBank/DDBJ databases">
        <authorList>
            <person name="Nowell W R."/>
        </authorList>
    </citation>
    <scope>NUCLEOTIDE SEQUENCE</scope>
</reference>
<dbReference type="AlphaFoldDB" id="A0A819ZLG6"/>
<sequence>YSNIEQWIVRATKGNGLINLSDGDSDYTQLLIIQSDSLHMGTYSPCPYLTSKQLSYICRRIVELFINLSLCEPDIFLQYVLDLPSVPILPLTYVNVNNCSTIETNSITTNDERIFNVLDYGSTLQEAQM</sequence>
<organism evidence="1 2">
    <name type="scientific">Rotaria sordida</name>
    <dbReference type="NCBI Taxonomy" id="392033"/>
    <lineage>
        <taxon>Eukaryota</taxon>
        <taxon>Metazoa</taxon>
        <taxon>Spiralia</taxon>
        <taxon>Gnathifera</taxon>
        <taxon>Rotifera</taxon>
        <taxon>Eurotatoria</taxon>
        <taxon>Bdelloidea</taxon>
        <taxon>Philodinida</taxon>
        <taxon>Philodinidae</taxon>
        <taxon>Rotaria</taxon>
    </lineage>
</organism>